<dbReference type="Gene3D" id="6.10.250.690">
    <property type="match status" value="1"/>
</dbReference>
<name>A0A6J4QTQ1_9ACTN</name>
<dbReference type="GO" id="GO:0006355">
    <property type="term" value="P:regulation of DNA-templated transcription"/>
    <property type="evidence" value="ECO:0007669"/>
    <property type="project" value="InterPro"/>
</dbReference>
<dbReference type="InterPro" id="IPR039420">
    <property type="entry name" value="WalR-like"/>
</dbReference>
<reference evidence="10" key="1">
    <citation type="submission" date="2020-02" db="EMBL/GenBank/DDBJ databases">
        <authorList>
            <person name="Meier V. D."/>
        </authorList>
    </citation>
    <scope>NUCLEOTIDE SEQUENCE</scope>
    <source>
        <strain evidence="10">AVDCRST_MAG58</strain>
    </source>
</reference>
<dbReference type="Pfam" id="PF00072">
    <property type="entry name" value="Response_reg"/>
    <property type="match status" value="1"/>
</dbReference>
<dbReference type="PROSITE" id="PS51755">
    <property type="entry name" value="OMPR_PHOB"/>
    <property type="match status" value="1"/>
</dbReference>
<dbReference type="GO" id="GO:0005829">
    <property type="term" value="C:cytosol"/>
    <property type="evidence" value="ECO:0007669"/>
    <property type="project" value="TreeGrafter"/>
</dbReference>
<dbReference type="Pfam" id="PF00486">
    <property type="entry name" value="Trans_reg_C"/>
    <property type="match status" value="1"/>
</dbReference>
<dbReference type="InterPro" id="IPR011006">
    <property type="entry name" value="CheY-like_superfamily"/>
</dbReference>
<dbReference type="PANTHER" id="PTHR48111">
    <property type="entry name" value="REGULATOR OF RPOS"/>
    <property type="match status" value="1"/>
</dbReference>
<feature type="domain" description="OmpR/PhoB-type" evidence="9">
    <location>
        <begin position="135"/>
        <end position="234"/>
    </location>
</feature>
<keyword evidence="2" id="KW-0902">Two-component regulatory system</keyword>
<evidence type="ECO:0000259" key="9">
    <source>
        <dbReference type="PROSITE" id="PS51755"/>
    </source>
</evidence>
<dbReference type="InterPro" id="IPR001867">
    <property type="entry name" value="OmpR/PhoB-type_DNA-bd"/>
</dbReference>
<dbReference type="PROSITE" id="PS50110">
    <property type="entry name" value="RESPONSE_REGULATORY"/>
    <property type="match status" value="1"/>
</dbReference>
<dbReference type="SMART" id="SM00862">
    <property type="entry name" value="Trans_reg_C"/>
    <property type="match status" value="1"/>
</dbReference>
<dbReference type="GO" id="GO:0000156">
    <property type="term" value="F:phosphorelay response regulator activity"/>
    <property type="evidence" value="ECO:0007669"/>
    <property type="project" value="TreeGrafter"/>
</dbReference>
<evidence type="ECO:0000256" key="4">
    <source>
        <dbReference type="ARBA" id="ARBA00023125"/>
    </source>
</evidence>
<dbReference type="AlphaFoldDB" id="A0A6J4QTQ1"/>
<evidence type="ECO:0000313" key="10">
    <source>
        <dbReference type="EMBL" id="CAA9450329.1"/>
    </source>
</evidence>
<feature type="modified residue" description="4-aspartylphosphate" evidence="6">
    <location>
        <position position="53"/>
    </location>
</feature>
<keyword evidence="1 6" id="KW-0597">Phosphoprotein</keyword>
<dbReference type="EMBL" id="CADCVF010000019">
    <property type="protein sequence ID" value="CAA9450329.1"/>
    <property type="molecule type" value="Genomic_DNA"/>
</dbReference>
<feature type="DNA-binding region" description="OmpR/PhoB-type" evidence="7">
    <location>
        <begin position="135"/>
        <end position="234"/>
    </location>
</feature>
<dbReference type="SUPFAM" id="SSF52172">
    <property type="entry name" value="CheY-like"/>
    <property type="match status" value="1"/>
</dbReference>
<dbReference type="FunFam" id="3.40.50.2300:FF:000001">
    <property type="entry name" value="DNA-binding response regulator PhoB"/>
    <property type="match status" value="1"/>
</dbReference>
<feature type="domain" description="Response regulatory" evidence="8">
    <location>
        <begin position="3"/>
        <end position="121"/>
    </location>
</feature>
<dbReference type="SMART" id="SM00448">
    <property type="entry name" value="REC"/>
    <property type="match status" value="1"/>
</dbReference>
<dbReference type="Gene3D" id="1.10.10.10">
    <property type="entry name" value="Winged helix-like DNA-binding domain superfamily/Winged helix DNA-binding domain"/>
    <property type="match status" value="1"/>
</dbReference>
<evidence type="ECO:0000256" key="6">
    <source>
        <dbReference type="PROSITE-ProRule" id="PRU00169"/>
    </source>
</evidence>
<dbReference type="CDD" id="cd00383">
    <property type="entry name" value="trans_reg_C"/>
    <property type="match status" value="1"/>
</dbReference>
<protein>
    <submittedName>
        <fullName evidence="10">Phosphate regulon transcriptional regulatory protein PhoB (SphR)</fullName>
    </submittedName>
</protein>
<dbReference type="InterPro" id="IPR036388">
    <property type="entry name" value="WH-like_DNA-bd_sf"/>
</dbReference>
<dbReference type="GO" id="GO:0032993">
    <property type="term" value="C:protein-DNA complex"/>
    <property type="evidence" value="ECO:0007669"/>
    <property type="project" value="TreeGrafter"/>
</dbReference>
<accession>A0A6J4QTQ1</accession>
<evidence type="ECO:0000256" key="5">
    <source>
        <dbReference type="ARBA" id="ARBA00023163"/>
    </source>
</evidence>
<evidence type="ECO:0000256" key="3">
    <source>
        <dbReference type="ARBA" id="ARBA00023015"/>
    </source>
</evidence>
<dbReference type="GO" id="GO:0000976">
    <property type="term" value="F:transcription cis-regulatory region binding"/>
    <property type="evidence" value="ECO:0007669"/>
    <property type="project" value="TreeGrafter"/>
</dbReference>
<keyword evidence="4 7" id="KW-0238">DNA-binding</keyword>
<keyword evidence="5" id="KW-0804">Transcription</keyword>
<dbReference type="PANTHER" id="PTHR48111:SF40">
    <property type="entry name" value="PHOSPHATE REGULON TRANSCRIPTIONAL REGULATORY PROTEIN PHOB"/>
    <property type="match status" value="1"/>
</dbReference>
<organism evidence="10">
    <name type="scientific">uncultured Rubrobacteraceae bacterium</name>
    <dbReference type="NCBI Taxonomy" id="349277"/>
    <lineage>
        <taxon>Bacteria</taxon>
        <taxon>Bacillati</taxon>
        <taxon>Actinomycetota</taxon>
        <taxon>Rubrobacteria</taxon>
        <taxon>Rubrobacterales</taxon>
        <taxon>Rubrobacteraceae</taxon>
        <taxon>environmental samples</taxon>
    </lineage>
</organism>
<evidence type="ECO:0000256" key="1">
    <source>
        <dbReference type="ARBA" id="ARBA00022553"/>
    </source>
</evidence>
<evidence type="ECO:0000256" key="2">
    <source>
        <dbReference type="ARBA" id="ARBA00023012"/>
    </source>
</evidence>
<gene>
    <name evidence="10" type="ORF">AVDCRST_MAG58-741</name>
</gene>
<evidence type="ECO:0000256" key="7">
    <source>
        <dbReference type="PROSITE-ProRule" id="PRU01091"/>
    </source>
</evidence>
<sequence>MSRILVVEDDAAVRDVVEHALTREGMEVATTKDGEEALKRLNGPDLFDLVVLDVMLPGIDGISICQELRKGDSPSAEAPVIMLTARDDETSVVVGLEVGADDYISKPFRPRELVSRVRAHLRRQRLLSKAVPSEHKKLTFPGLEVDLFGRRVLAGGEEVELTAKEFDVLAFLATSPGRVYSREQIMRYLWDGEFYGEARAADVHIQHLRKKIEPDPQHPHYLLTVRGAGYKFANI</sequence>
<keyword evidence="3" id="KW-0805">Transcription regulation</keyword>
<proteinExistence type="predicted"/>
<dbReference type="Gene3D" id="3.40.50.2300">
    <property type="match status" value="1"/>
</dbReference>
<dbReference type="InterPro" id="IPR001789">
    <property type="entry name" value="Sig_transdc_resp-reg_receiver"/>
</dbReference>
<dbReference type="FunFam" id="1.10.10.10:FF:000018">
    <property type="entry name" value="DNA-binding response regulator ResD"/>
    <property type="match status" value="1"/>
</dbReference>
<evidence type="ECO:0000259" key="8">
    <source>
        <dbReference type="PROSITE" id="PS50110"/>
    </source>
</evidence>